<accession>A0AAV2KXY5</accession>
<evidence type="ECO:0000313" key="2">
    <source>
        <dbReference type="Proteomes" id="UP001497482"/>
    </source>
</evidence>
<gene>
    <name evidence="1" type="ORF">KC01_LOCUS21323</name>
</gene>
<dbReference type="EMBL" id="OZ035824">
    <property type="protein sequence ID" value="CAL1592002.1"/>
    <property type="molecule type" value="Genomic_DNA"/>
</dbReference>
<name>A0AAV2KXY5_KNICA</name>
<dbReference type="AlphaFoldDB" id="A0AAV2KXY5"/>
<reference evidence="1 2" key="1">
    <citation type="submission" date="2024-04" db="EMBL/GenBank/DDBJ databases">
        <authorList>
            <person name="Waldvogel A.-M."/>
            <person name="Schoenle A."/>
        </authorList>
    </citation>
    <scope>NUCLEOTIDE SEQUENCE [LARGE SCALE GENOMIC DNA]</scope>
</reference>
<proteinExistence type="predicted"/>
<evidence type="ECO:0000313" key="1">
    <source>
        <dbReference type="EMBL" id="CAL1592002.1"/>
    </source>
</evidence>
<dbReference type="Proteomes" id="UP001497482">
    <property type="component" value="Chromosome 2"/>
</dbReference>
<sequence>MDLADTYITFVRQNQDILRDRVNDEQYTEKVFDEAPLSSGWLSVGQKTLSNQPDFTLSASSSRSHTHIRLVLCYRM</sequence>
<protein>
    <submittedName>
        <fullName evidence="1">Uncharacterized protein</fullName>
    </submittedName>
</protein>
<keyword evidence="2" id="KW-1185">Reference proteome</keyword>
<organism evidence="1 2">
    <name type="scientific">Knipowitschia caucasica</name>
    <name type="common">Caucasian dwarf goby</name>
    <name type="synonym">Pomatoschistus caucasicus</name>
    <dbReference type="NCBI Taxonomy" id="637954"/>
    <lineage>
        <taxon>Eukaryota</taxon>
        <taxon>Metazoa</taxon>
        <taxon>Chordata</taxon>
        <taxon>Craniata</taxon>
        <taxon>Vertebrata</taxon>
        <taxon>Euteleostomi</taxon>
        <taxon>Actinopterygii</taxon>
        <taxon>Neopterygii</taxon>
        <taxon>Teleostei</taxon>
        <taxon>Neoteleostei</taxon>
        <taxon>Acanthomorphata</taxon>
        <taxon>Gobiaria</taxon>
        <taxon>Gobiiformes</taxon>
        <taxon>Gobioidei</taxon>
        <taxon>Gobiidae</taxon>
        <taxon>Gobiinae</taxon>
        <taxon>Knipowitschia</taxon>
    </lineage>
</organism>